<sequence length="114" mass="11652">MGKAGLKRASALCGVLLLSACAAPAAPPAPAPAPPPVAAAPTAPPRPATPPDSCGAAASQHLVGRNRSEIPIPVSPDRQRVACTTCPVTQDFRADRLNFFFDADTGVIREIRCG</sequence>
<proteinExistence type="predicted"/>
<feature type="region of interest" description="Disordered" evidence="1">
    <location>
        <begin position="25"/>
        <end position="74"/>
    </location>
</feature>
<dbReference type="Proteomes" id="UP000249725">
    <property type="component" value="Unassembled WGS sequence"/>
</dbReference>
<name>A0A328AFN8_9CAUL</name>
<keyword evidence="4" id="KW-1185">Reference proteome</keyword>
<dbReference type="AlphaFoldDB" id="A0A328AFN8"/>
<gene>
    <name evidence="3" type="ORF">DJ018_12175</name>
</gene>
<evidence type="ECO:0000256" key="2">
    <source>
        <dbReference type="SAM" id="SignalP"/>
    </source>
</evidence>
<accession>A0A328AFN8</accession>
<dbReference type="PROSITE" id="PS51257">
    <property type="entry name" value="PROKAR_LIPOPROTEIN"/>
    <property type="match status" value="1"/>
</dbReference>
<evidence type="ECO:0000256" key="1">
    <source>
        <dbReference type="SAM" id="MobiDB-lite"/>
    </source>
</evidence>
<dbReference type="OrthoDB" id="8724542at2"/>
<comment type="caution">
    <text evidence="3">The sequence shown here is derived from an EMBL/GenBank/DDBJ whole genome shotgun (WGS) entry which is preliminary data.</text>
</comment>
<dbReference type="EMBL" id="QFYR01000002">
    <property type="protein sequence ID" value="RAK52926.1"/>
    <property type="molecule type" value="Genomic_DNA"/>
</dbReference>
<feature type="chain" id="PRO_5016330240" evidence="2">
    <location>
        <begin position="26"/>
        <end position="114"/>
    </location>
</feature>
<organism evidence="3 4">
    <name type="scientific">Phenylobacterium deserti</name>
    <dbReference type="NCBI Taxonomy" id="1914756"/>
    <lineage>
        <taxon>Bacteria</taxon>
        <taxon>Pseudomonadati</taxon>
        <taxon>Pseudomonadota</taxon>
        <taxon>Alphaproteobacteria</taxon>
        <taxon>Caulobacterales</taxon>
        <taxon>Caulobacteraceae</taxon>
        <taxon>Phenylobacterium</taxon>
    </lineage>
</organism>
<protein>
    <submittedName>
        <fullName evidence="3">Peptidase inhibitor I78</fullName>
    </submittedName>
</protein>
<feature type="signal peptide" evidence="2">
    <location>
        <begin position="1"/>
        <end position="25"/>
    </location>
</feature>
<dbReference type="Gene3D" id="3.30.10.10">
    <property type="entry name" value="Trypsin Inhibitor V, subunit A"/>
    <property type="match status" value="1"/>
</dbReference>
<keyword evidence="2" id="KW-0732">Signal</keyword>
<evidence type="ECO:0000313" key="3">
    <source>
        <dbReference type="EMBL" id="RAK52926.1"/>
    </source>
</evidence>
<feature type="compositionally biased region" description="Pro residues" evidence="1">
    <location>
        <begin position="25"/>
        <end position="50"/>
    </location>
</feature>
<reference evidence="4" key="1">
    <citation type="submission" date="2018-05" db="EMBL/GenBank/DDBJ databases">
        <authorList>
            <person name="Li X."/>
        </authorList>
    </citation>
    <scope>NUCLEOTIDE SEQUENCE [LARGE SCALE GENOMIC DNA]</scope>
    <source>
        <strain evidence="4">YIM 73061</strain>
    </source>
</reference>
<evidence type="ECO:0000313" key="4">
    <source>
        <dbReference type="Proteomes" id="UP000249725"/>
    </source>
</evidence>